<dbReference type="AlphaFoldDB" id="A0AA91I7E1"/>
<gene>
    <name evidence="1" type="ORF">A3K87_04510</name>
</gene>
<reference evidence="1 2" key="1">
    <citation type="submission" date="2016-03" db="EMBL/GenBank/DDBJ databases">
        <title>Genome sequence of Variovorax paradoxus KB5.</title>
        <authorList>
            <person name="Jeong H."/>
            <person name="Hong C.E."/>
            <person name="Jo S.H."/>
            <person name="Park J.M."/>
        </authorList>
    </citation>
    <scope>NUCLEOTIDE SEQUENCE [LARGE SCALE GENOMIC DNA]</scope>
    <source>
        <strain evidence="1 2">KB5</strain>
    </source>
</reference>
<proteinExistence type="predicted"/>
<dbReference type="Proteomes" id="UP000077852">
    <property type="component" value="Unassembled WGS sequence"/>
</dbReference>
<organism evidence="1 2">
    <name type="scientific">Variovorax paradoxus</name>
    <dbReference type="NCBI Taxonomy" id="34073"/>
    <lineage>
        <taxon>Bacteria</taxon>
        <taxon>Pseudomonadati</taxon>
        <taxon>Pseudomonadota</taxon>
        <taxon>Betaproteobacteria</taxon>
        <taxon>Burkholderiales</taxon>
        <taxon>Comamonadaceae</taxon>
        <taxon>Variovorax</taxon>
    </lineage>
</organism>
<evidence type="ECO:0000313" key="1">
    <source>
        <dbReference type="EMBL" id="OAK55062.1"/>
    </source>
</evidence>
<dbReference type="EMBL" id="LVHG01000106">
    <property type="protein sequence ID" value="OAK55062.1"/>
    <property type="molecule type" value="Genomic_DNA"/>
</dbReference>
<sequence length="234" mass="25149">MDLEGPVTVIGYSIPAVGRLDEQTAPAPEDYIHVVPDSLIGRVSFRFDVLPAVNNLQDNEICRFGVEGLYALSCVAVQGDGGVPAAEGVPEEVFTTVHPTALLAAQDIAEEVVFLRFKRAMYARDVNDAAAAAACAGAKVDPAEVEATIAAGPGLYPPNGEGVWTLITAVPMRIAPELQVDFADARYEARVVDLRPGDTRLSTVRVRFKVFDKQLDAYEKKPVAIVRTILNAEL</sequence>
<name>A0AA91I7E1_VARPD</name>
<accession>A0AA91I7E1</accession>
<evidence type="ECO:0000313" key="2">
    <source>
        <dbReference type="Proteomes" id="UP000077852"/>
    </source>
</evidence>
<comment type="caution">
    <text evidence="1">The sequence shown here is derived from an EMBL/GenBank/DDBJ whole genome shotgun (WGS) entry which is preliminary data.</text>
</comment>
<protein>
    <submittedName>
        <fullName evidence="1">Uncharacterized protein</fullName>
    </submittedName>
</protein>